<evidence type="ECO:0000259" key="1">
    <source>
        <dbReference type="Pfam" id="PF01979"/>
    </source>
</evidence>
<gene>
    <name evidence="2" type="ORF">EV186_1021397</name>
</gene>
<feature type="domain" description="Amidohydrolase-related" evidence="1">
    <location>
        <begin position="58"/>
        <end position="392"/>
    </location>
</feature>
<dbReference type="SUPFAM" id="SSF51556">
    <property type="entry name" value="Metallo-dependent hydrolases"/>
    <property type="match status" value="1"/>
</dbReference>
<reference evidence="2 3" key="1">
    <citation type="submission" date="2019-03" db="EMBL/GenBank/DDBJ databases">
        <title>Genomic Encyclopedia of Type Strains, Phase IV (KMG-IV): sequencing the most valuable type-strain genomes for metagenomic binning, comparative biology and taxonomic classification.</title>
        <authorList>
            <person name="Goeker M."/>
        </authorList>
    </citation>
    <scope>NUCLEOTIDE SEQUENCE [LARGE SCALE GENOMIC DNA]</scope>
    <source>
        <strain evidence="2 3">DSM 45361</strain>
    </source>
</reference>
<proteinExistence type="predicted"/>
<dbReference type="SUPFAM" id="SSF51338">
    <property type="entry name" value="Composite domain of metallo-dependent hydrolases"/>
    <property type="match status" value="1"/>
</dbReference>
<keyword evidence="3" id="KW-1185">Reference proteome</keyword>
<sequence length="393" mass="40167">MTTFATDRPLRTAVRGARLFDGASVTSSSVVLFDGTRIAAVGQAVPADATVIDLPGTTLLPGLVDPHVHMAFDSSMDVVGALAARDDDAVRAAMVAFARTAALGGVTTVRDLGDRDFLSLAVRDTADPAMPTILTAGPPITSAGGHCHFLGGETVGVDGIRAAVRERAERGCDVIKVMASGGNLTPGSVQHLPQFAVPELRVAVEEAHRFNLPITAHAHGTQPVYDAVAAGLDSMEHASFITADGVDPAPPDLLATIAARGITLSMTLGTKPVPGGMLPGMAARMPLLVANLRAILAAGIQVVAGTDAGVAPTKPPDAVRWAPAQLVQVGVSPVDALRANTSVAADLCGIGDQKGRLAAGYDADILAVDGDPLADPAALHDLRAVFVRGTRVR</sequence>
<dbReference type="InterPro" id="IPR057744">
    <property type="entry name" value="OTAase-like"/>
</dbReference>
<organism evidence="2 3">
    <name type="scientific">Labedaea rhizosphaerae</name>
    <dbReference type="NCBI Taxonomy" id="598644"/>
    <lineage>
        <taxon>Bacteria</taxon>
        <taxon>Bacillati</taxon>
        <taxon>Actinomycetota</taxon>
        <taxon>Actinomycetes</taxon>
        <taxon>Pseudonocardiales</taxon>
        <taxon>Pseudonocardiaceae</taxon>
        <taxon>Labedaea</taxon>
    </lineage>
</organism>
<keyword evidence="2" id="KW-0378">Hydrolase</keyword>
<dbReference type="Proteomes" id="UP000295444">
    <property type="component" value="Unassembled WGS sequence"/>
</dbReference>
<dbReference type="Gene3D" id="2.30.40.10">
    <property type="entry name" value="Urease, subunit C, domain 1"/>
    <property type="match status" value="1"/>
</dbReference>
<comment type="caution">
    <text evidence="2">The sequence shown here is derived from an EMBL/GenBank/DDBJ whole genome shotgun (WGS) entry which is preliminary data.</text>
</comment>
<dbReference type="InterPro" id="IPR011059">
    <property type="entry name" value="Metal-dep_hydrolase_composite"/>
</dbReference>
<dbReference type="GO" id="GO:0016810">
    <property type="term" value="F:hydrolase activity, acting on carbon-nitrogen (but not peptide) bonds"/>
    <property type="evidence" value="ECO:0007669"/>
    <property type="project" value="InterPro"/>
</dbReference>
<protein>
    <submittedName>
        <fullName evidence="2">Imidazolonepropionase-like amidohydrolase</fullName>
    </submittedName>
</protein>
<name>A0A4R6SKF9_LABRH</name>
<dbReference type="InterPro" id="IPR032466">
    <property type="entry name" value="Metal_Hydrolase"/>
</dbReference>
<dbReference type="Gene3D" id="3.20.20.140">
    <property type="entry name" value="Metal-dependent hydrolases"/>
    <property type="match status" value="1"/>
</dbReference>
<dbReference type="AlphaFoldDB" id="A0A4R6SKF9"/>
<dbReference type="PANTHER" id="PTHR43135:SF3">
    <property type="entry name" value="ALPHA-D-RIBOSE 1-METHYLPHOSPHONATE 5-TRIPHOSPHATE DIPHOSPHATASE"/>
    <property type="match status" value="1"/>
</dbReference>
<dbReference type="CDD" id="cd01299">
    <property type="entry name" value="Met_dep_hydrolase_A"/>
    <property type="match status" value="1"/>
</dbReference>
<dbReference type="EMBL" id="SNXZ01000002">
    <property type="protein sequence ID" value="TDQ01528.1"/>
    <property type="molecule type" value="Genomic_DNA"/>
</dbReference>
<dbReference type="PANTHER" id="PTHR43135">
    <property type="entry name" value="ALPHA-D-RIBOSE 1-METHYLPHOSPHONATE 5-TRIPHOSPHATE DIPHOSPHATASE"/>
    <property type="match status" value="1"/>
</dbReference>
<dbReference type="OrthoDB" id="3514520at2"/>
<evidence type="ECO:0000313" key="2">
    <source>
        <dbReference type="EMBL" id="TDQ01528.1"/>
    </source>
</evidence>
<dbReference type="Pfam" id="PF01979">
    <property type="entry name" value="Amidohydro_1"/>
    <property type="match status" value="1"/>
</dbReference>
<dbReference type="RefSeq" id="WP_133850097.1">
    <property type="nucleotide sequence ID" value="NZ_SNXZ01000002.1"/>
</dbReference>
<dbReference type="InterPro" id="IPR006680">
    <property type="entry name" value="Amidohydro-rel"/>
</dbReference>
<dbReference type="InterPro" id="IPR051781">
    <property type="entry name" value="Metallo-dep_Hydrolase"/>
</dbReference>
<accession>A0A4R6SKF9</accession>
<evidence type="ECO:0000313" key="3">
    <source>
        <dbReference type="Proteomes" id="UP000295444"/>
    </source>
</evidence>